<evidence type="ECO:0000313" key="2">
    <source>
        <dbReference type="EMBL" id="PHU35747.1"/>
    </source>
</evidence>
<evidence type="ECO:0000313" key="3">
    <source>
        <dbReference type="Proteomes" id="UP000225889"/>
    </source>
</evidence>
<feature type="transmembrane region" description="Helical" evidence="1">
    <location>
        <begin position="121"/>
        <end position="139"/>
    </location>
</feature>
<feature type="transmembrane region" description="Helical" evidence="1">
    <location>
        <begin position="173"/>
        <end position="192"/>
    </location>
</feature>
<dbReference type="Proteomes" id="UP000225889">
    <property type="component" value="Unassembled WGS sequence"/>
</dbReference>
<accession>A0A2G3DXH7</accession>
<dbReference type="InterPro" id="IPR008875">
    <property type="entry name" value="TraX"/>
</dbReference>
<feature type="transmembrane region" description="Helical" evidence="1">
    <location>
        <begin position="67"/>
        <end position="84"/>
    </location>
</feature>
<keyword evidence="1" id="KW-0472">Membrane</keyword>
<feature type="transmembrane region" description="Helical" evidence="1">
    <location>
        <begin position="145"/>
        <end position="166"/>
    </location>
</feature>
<evidence type="ECO:0000256" key="1">
    <source>
        <dbReference type="SAM" id="Phobius"/>
    </source>
</evidence>
<feature type="transmembrane region" description="Helical" evidence="1">
    <location>
        <begin position="232"/>
        <end position="253"/>
    </location>
</feature>
<gene>
    <name evidence="2" type="ORF">CSX01_03845</name>
</gene>
<reference evidence="2 3" key="2">
    <citation type="submission" date="2017-10" db="EMBL/GenBank/DDBJ databases">
        <authorList>
            <person name="Banno H."/>
            <person name="Chua N.-H."/>
        </authorList>
    </citation>
    <scope>NUCLEOTIDE SEQUENCE [LARGE SCALE GENOMIC DNA]</scope>
    <source>
        <strain evidence="2 3">JK626</strain>
    </source>
</reference>
<keyword evidence="1" id="KW-0812">Transmembrane</keyword>
<keyword evidence="1" id="KW-1133">Transmembrane helix</keyword>
<feature type="transmembrane region" description="Helical" evidence="1">
    <location>
        <begin position="198"/>
        <end position="220"/>
    </location>
</feature>
<proteinExistence type="predicted"/>
<protein>
    <submittedName>
        <fullName evidence="2">Conjugal transfer protein TraX</fullName>
    </submittedName>
</protein>
<comment type="caution">
    <text evidence="2">The sequence shown here is derived from an EMBL/GenBank/DDBJ whole genome shotgun (WGS) entry which is preliminary data.</text>
</comment>
<dbReference type="Pfam" id="PF05857">
    <property type="entry name" value="TraX"/>
    <property type="match status" value="1"/>
</dbReference>
<feature type="transmembrane region" description="Helical" evidence="1">
    <location>
        <begin position="90"/>
        <end position="109"/>
    </location>
</feature>
<dbReference type="RefSeq" id="WP_099391504.1">
    <property type="nucleotide sequence ID" value="NZ_PDYF01000008.1"/>
</dbReference>
<reference evidence="2 3" key="1">
    <citation type="submission" date="2017-10" db="EMBL/GenBank/DDBJ databases">
        <title>Resolving the taxonomy of Roseburia spp., Eubacterium rectale and Agathobacter spp. through phylogenomic analysis.</title>
        <authorList>
            <person name="Sheridan P.O."/>
            <person name="Walker A.W."/>
            <person name="Duncan S.H."/>
            <person name="Scott K.P."/>
            <person name="Toole P.W.O."/>
            <person name="Luis P."/>
            <person name="Flint H.J."/>
        </authorList>
    </citation>
    <scope>NUCLEOTIDE SEQUENCE [LARGE SCALE GENOMIC DNA]</scope>
    <source>
        <strain evidence="2 3">JK626</strain>
    </source>
</reference>
<organism evidence="2 3">
    <name type="scientific">Pseudobutyrivibrio ruminis</name>
    <dbReference type="NCBI Taxonomy" id="46206"/>
    <lineage>
        <taxon>Bacteria</taxon>
        <taxon>Bacillati</taxon>
        <taxon>Bacillota</taxon>
        <taxon>Clostridia</taxon>
        <taxon>Lachnospirales</taxon>
        <taxon>Lachnospiraceae</taxon>
        <taxon>Pseudobutyrivibrio</taxon>
    </lineage>
</organism>
<name>A0A2G3DXH7_9FIRM</name>
<dbReference type="EMBL" id="PDYF01000008">
    <property type="protein sequence ID" value="PHU35747.1"/>
    <property type="molecule type" value="Genomic_DNA"/>
</dbReference>
<dbReference type="AlphaFoldDB" id="A0A2G3DXH7"/>
<sequence>MKFGLNRAQLKNIALVFMVLDNLWLRCNGIIGSAIHPITRFVSPLFAWLMVDGFFHTKSRGKYCARLWIAAILMQIGSVISYAIFNGKGIPDNIFLTLAFGFTIIWLFEIAKNTEETGKKVLLRSAAIIMSFVALILYIPLPFGAFIMLEGGIQLIPFILFAYFFHDSKAKQAIAITIYSFLMFFAFYGGFAGIQNSFQMFCFNSDWMTLLVVPFIFLYNGQEGRKTAFSKWFFYVFYPLHLWVIAIIDILYITPKLY</sequence>